<evidence type="ECO:0000313" key="4">
    <source>
        <dbReference type="EMBL" id="ROO24135.1"/>
    </source>
</evidence>
<feature type="chain" id="PRO_5018817202" description="Thiol:disulfide interchange protein" evidence="1">
    <location>
        <begin position="34"/>
        <end position="273"/>
    </location>
</feature>
<dbReference type="InterPro" id="IPR051470">
    <property type="entry name" value="Thiol:disulfide_interchange"/>
</dbReference>
<evidence type="ECO:0000259" key="3">
    <source>
        <dbReference type="Pfam" id="PF13098"/>
    </source>
</evidence>
<comment type="similarity">
    <text evidence="1">Belongs to the thioredoxin family. DsbC subfamily.</text>
</comment>
<name>A0A423PEZ5_9GAMM</name>
<dbReference type="CDD" id="cd03020">
    <property type="entry name" value="DsbA_DsbC_DsbG"/>
    <property type="match status" value="1"/>
</dbReference>
<dbReference type="Gene3D" id="3.40.30.10">
    <property type="entry name" value="Glutaredoxin"/>
    <property type="match status" value="1"/>
</dbReference>
<comment type="function">
    <text evidence="1">Required for disulfide bond formation in some periplasmic proteins. Acts by transferring its disulfide bond to other proteins and is reduced in the process.</text>
</comment>
<protein>
    <recommendedName>
        <fullName evidence="1">Thiol:disulfide interchange protein</fullName>
    </recommendedName>
</protein>
<dbReference type="NCBIfam" id="NF008657">
    <property type="entry name" value="PRK11657.1"/>
    <property type="match status" value="1"/>
</dbReference>
<dbReference type="PANTHER" id="PTHR35272:SF4">
    <property type="entry name" value="THIOL:DISULFIDE INTERCHANGE PROTEIN DSBG"/>
    <property type="match status" value="1"/>
</dbReference>
<reference evidence="4 5" key="1">
    <citation type="submission" date="2013-10" db="EMBL/GenBank/DDBJ databases">
        <title>Salinisphaera japonica YTM-1 Genome Sequencing.</title>
        <authorList>
            <person name="Lai Q."/>
            <person name="Li C."/>
            <person name="Shao Z."/>
        </authorList>
    </citation>
    <scope>NUCLEOTIDE SEQUENCE [LARGE SCALE GENOMIC DNA]</scope>
    <source>
        <strain evidence="4 5">YTM-1</strain>
    </source>
</reference>
<dbReference type="PANTHER" id="PTHR35272">
    <property type="entry name" value="THIOL:DISULFIDE INTERCHANGE PROTEIN DSBC-RELATED"/>
    <property type="match status" value="1"/>
</dbReference>
<feature type="signal peptide" evidence="1">
    <location>
        <begin position="1"/>
        <end position="33"/>
    </location>
</feature>
<dbReference type="OrthoDB" id="9780340at2"/>
<dbReference type="RefSeq" id="WP_123659405.1">
    <property type="nucleotide sequence ID" value="NZ_AYKG01000068.1"/>
</dbReference>
<evidence type="ECO:0000313" key="5">
    <source>
        <dbReference type="Proteomes" id="UP000285310"/>
    </source>
</evidence>
<dbReference type="InterPro" id="IPR036249">
    <property type="entry name" value="Thioredoxin-like_sf"/>
</dbReference>
<proteinExistence type="inferred from homology"/>
<organism evidence="4 5">
    <name type="scientific">Salinisphaera japonica YTM-1</name>
    <dbReference type="NCBI Taxonomy" id="1209778"/>
    <lineage>
        <taxon>Bacteria</taxon>
        <taxon>Pseudomonadati</taxon>
        <taxon>Pseudomonadota</taxon>
        <taxon>Gammaproteobacteria</taxon>
        <taxon>Salinisphaerales</taxon>
        <taxon>Salinisphaeraceae</taxon>
        <taxon>Salinisphaera</taxon>
    </lineage>
</organism>
<accession>A0A423PEZ5</accession>
<keyword evidence="1" id="KW-0732">Signal</keyword>
<keyword evidence="5" id="KW-1185">Reference proteome</keyword>
<dbReference type="InterPro" id="IPR012336">
    <property type="entry name" value="Thioredoxin-like_fold"/>
</dbReference>
<dbReference type="EMBL" id="AYKG01000068">
    <property type="protein sequence ID" value="ROO24135.1"/>
    <property type="molecule type" value="Genomic_DNA"/>
</dbReference>
<dbReference type="Proteomes" id="UP000285310">
    <property type="component" value="Unassembled WGS sequence"/>
</dbReference>
<dbReference type="InterPro" id="IPR009094">
    <property type="entry name" value="DiS-bond_isomerase_DsbC/G_N_sf"/>
</dbReference>
<dbReference type="AlphaFoldDB" id="A0A423PEZ5"/>
<dbReference type="Gene3D" id="3.10.450.70">
    <property type="entry name" value="Disulphide bond isomerase, DsbC/G, N-terminal"/>
    <property type="match status" value="1"/>
</dbReference>
<comment type="subcellular location">
    <subcellularLocation>
        <location evidence="1">Periplasm</location>
    </subcellularLocation>
</comment>
<sequence>MKRHHIGRVSRGRAFLCFLAVAGATLSAAPAFSSQDTTNAPADYPKVLREMVDAGKMQVVKAFPTDKDGVTGYLVKHGGYQTVVYSEDGYLMLGPLYGPQGHNLSSKYAQKYKPKPNVGEVIQSLDAGRMVTEGPKNAPRLYVFADPNCIYCHKLYEQTKPLVKAGNLRVHWIMVGVLGPSSVGRAATILAADDPAAALARNEAKFNTAQEQGGVSPSKPNSTQDDVLEQNRQAMFSLGSQGTPTVVFTDDNSNLQSRQGIPPSGWLSHYAQD</sequence>
<gene>
    <name evidence="4" type="ORF">SAJA_14850</name>
</gene>
<feature type="domain" description="Thioredoxin-like fold" evidence="3">
    <location>
        <begin position="136"/>
        <end position="258"/>
    </location>
</feature>
<comment type="caution">
    <text evidence="4">The sequence shown here is derived from an EMBL/GenBank/DDBJ whole genome shotgun (WGS) entry which is preliminary data.</text>
</comment>
<dbReference type="InterPro" id="IPR033954">
    <property type="entry name" value="DiS-bond_Isoase_DsbC/G"/>
</dbReference>
<dbReference type="Pfam" id="PF13098">
    <property type="entry name" value="Thioredoxin_2"/>
    <property type="match status" value="1"/>
</dbReference>
<evidence type="ECO:0000256" key="2">
    <source>
        <dbReference type="SAM" id="MobiDB-lite"/>
    </source>
</evidence>
<keyword evidence="1" id="KW-0574">Periplasm</keyword>
<feature type="region of interest" description="Disordered" evidence="2">
    <location>
        <begin position="251"/>
        <end position="273"/>
    </location>
</feature>
<dbReference type="GO" id="GO:0042597">
    <property type="term" value="C:periplasmic space"/>
    <property type="evidence" value="ECO:0007669"/>
    <property type="project" value="UniProtKB-SubCell"/>
</dbReference>
<keyword evidence="1" id="KW-0676">Redox-active center</keyword>
<dbReference type="InParanoid" id="A0A423PEZ5"/>
<evidence type="ECO:0000256" key="1">
    <source>
        <dbReference type="RuleBase" id="RU364038"/>
    </source>
</evidence>
<dbReference type="SUPFAM" id="SSF52833">
    <property type="entry name" value="Thioredoxin-like"/>
    <property type="match status" value="1"/>
</dbReference>